<dbReference type="PROSITE" id="PS01278">
    <property type="entry name" value="MTTASE_RADICAL"/>
    <property type="match status" value="1"/>
</dbReference>
<organism evidence="12 13">
    <name type="scientific">Enteroscipio rubneri</name>
    <dbReference type="NCBI Taxonomy" id="2070686"/>
    <lineage>
        <taxon>Bacteria</taxon>
        <taxon>Bacillati</taxon>
        <taxon>Actinomycetota</taxon>
        <taxon>Coriobacteriia</taxon>
        <taxon>Eggerthellales</taxon>
        <taxon>Eggerthellaceae</taxon>
        <taxon>Enteroscipio</taxon>
    </lineage>
</organism>
<comment type="subcellular location">
    <subcellularLocation>
        <location evidence="8">Cytoplasm</location>
    </subcellularLocation>
</comment>
<evidence type="ECO:0000256" key="4">
    <source>
        <dbReference type="ARBA" id="ARBA00022691"/>
    </source>
</evidence>
<dbReference type="PANTHER" id="PTHR43837:SF1">
    <property type="entry name" value="RIBOSOMAL PROTEIN US12 METHYLTHIOTRANSFERASE RIMO"/>
    <property type="match status" value="1"/>
</dbReference>
<dbReference type="OrthoDB" id="9805215at2"/>
<keyword evidence="1 8" id="KW-0004">4Fe-4S</keyword>
<evidence type="ECO:0000313" key="13">
    <source>
        <dbReference type="Proteomes" id="UP000236197"/>
    </source>
</evidence>
<dbReference type="Pfam" id="PF00919">
    <property type="entry name" value="UPF0004"/>
    <property type="match status" value="1"/>
</dbReference>
<evidence type="ECO:0000256" key="8">
    <source>
        <dbReference type="HAMAP-Rule" id="MF_01865"/>
    </source>
</evidence>
<dbReference type="InterPro" id="IPR002792">
    <property type="entry name" value="TRAM_dom"/>
</dbReference>
<dbReference type="InterPro" id="IPR005840">
    <property type="entry name" value="Ribosomal_uS12_MeSTrfase_RimO"/>
</dbReference>
<dbReference type="InterPro" id="IPR006638">
    <property type="entry name" value="Elp3/MiaA/NifB-like_rSAM"/>
</dbReference>
<dbReference type="Proteomes" id="UP000236197">
    <property type="component" value="Unassembled WGS sequence"/>
</dbReference>
<dbReference type="SFLD" id="SFLDS00029">
    <property type="entry name" value="Radical_SAM"/>
    <property type="match status" value="1"/>
</dbReference>
<keyword evidence="2 8" id="KW-0963">Cytoplasm</keyword>
<dbReference type="GO" id="GO:0046872">
    <property type="term" value="F:metal ion binding"/>
    <property type="evidence" value="ECO:0007669"/>
    <property type="project" value="UniProtKB-KW"/>
</dbReference>
<dbReference type="PROSITE" id="PS51918">
    <property type="entry name" value="RADICAL_SAM"/>
    <property type="match status" value="1"/>
</dbReference>
<dbReference type="NCBIfam" id="TIGR01125">
    <property type="entry name" value="30S ribosomal protein S12 methylthiotransferase RimO"/>
    <property type="match status" value="1"/>
</dbReference>
<dbReference type="FunFam" id="3.80.30.20:FF:000001">
    <property type="entry name" value="tRNA-2-methylthio-N(6)-dimethylallyladenosine synthase 2"/>
    <property type="match status" value="1"/>
</dbReference>
<dbReference type="InterPro" id="IPR012340">
    <property type="entry name" value="NA-bd_OB-fold"/>
</dbReference>
<evidence type="ECO:0000259" key="10">
    <source>
        <dbReference type="PROSITE" id="PS51449"/>
    </source>
</evidence>
<dbReference type="GO" id="GO:0005840">
    <property type="term" value="C:ribosome"/>
    <property type="evidence" value="ECO:0007669"/>
    <property type="project" value="UniProtKB-KW"/>
</dbReference>
<dbReference type="GO" id="GO:0035599">
    <property type="term" value="F:aspartic acid methylthiotransferase activity"/>
    <property type="evidence" value="ECO:0007669"/>
    <property type="project" value="TreeGrafter"/>
</dbReference>
<dbReference type="Pfam" id="PF04055">
    <property type="entry name" value="Radical_SAM"/>
    <property type="match status" value="1"/>
</dbReference>
<dbReference type="AlphaFoldDB" id="A0A2K2UCU0"/>
<keyword evidence="5 8" id="KW-0479">Metal-binding</keyword>
<dbReference type="CDD" id="cd01335">
    <property type="entry name" value="Radical_SAM"/>
    <property type="match status" value="1"/>
</dbReference>
<comment type="cofactor">
    <cofactor evidence="8">
        <name>[4Fe-4S] cluster</name>
        <dbReference type="ChEBI" id="CHEBI:49883"/>
    </cofactor>
    <text evidence="8">Binds 2 [4Fe-4S] clusters. One cluster is coordinated with 3 cysteines and an exchangeable S-adenosyl-L-methionine.</text>
</comment>
<keyword evidence="7 8" id="KW-0411">Iron-sulfur</keyword>
<dbReference type="InterPro" id="IPR058240">
    <property type="entry name" value="rSAM_sf"/>
</dbReference>
<dbReference type="PROSITE" id="PS50926">
    <property type="entry name" value="TRAM"/>
    <property type="match status" value="1"/>
</dbReference>
<keyword evidence="6 8" id="KW-0408">Iron</keyword>
<feature type="binding site" evidence="8">
    <location>
        <position position="21"/>
    </location>
    <ligand>
        <name>[4Fe-4S] cluster</name>
        <dbReference type="ChEBI" id="CHEBI:49883"/>
        <label>1</label>
    </ligand>
</feature>
<evidence type="ECO:0000256" key="6">
    <source>
        <dbReference type="ARBA" id="ARBA00023004"/>
    </source>
</evidence>
<proteinExistence type="inferred from homology"/>
<dbReference type="EC" id="2.8.4.4" evidence="8"/>
<evidence type="ECO:0000256" key="2">
    <source>
        <dbReference type="ARBA" id="ARBA00022490"/>
    </source>
</evidence>
<dbReference type="Gene3D" id="3.80.30.20">
    <property type="entry name" value="tm_1862 like domain"/>
    <property type="match status" value="1"/>
</dbReference>
<feature type="binding site" evidence="8">
    <location>
        <position position="91"/>
    </location>
    <ligand>
        <name>[4Fe-4S] cluster</name>
        <dbReference type="ChEBI" id="CHEBI:49883"/>
        <label>1</label>
    </ligand>
</feature>
<dbReference type="GO" id="GO:0103039">
    <property type="term" value="F:protein methylthiotransferase activity"/>
    <property type="evidence" value="ECO:0007669"/>
    <property type="project" value="UniProtKB-EC"/>
</dbReference>
<reference evidence="13" key="1">
    <citation type="submission" date="2018-01" db="EMBL/GenBank/DDBJ databases">
        <title>Rubneribacter badeniensis gen. nov., sp. nov., and Colonibacter rubneri, gen. nov., sp. nov., WGS of new members of the Eggerthellaceae.</title>
        <authorList>
            <person name="Danylec N."/>
            <person name="Stoll D.A."/>
            <person name="Doetsch A."/>
            <person name="Kulling S.E."/>
            <person name="Huch M."/>
        </authorList>
    </citation>
    <scope>NUCLEOTIDE SEQUENCE [LARGE SCALE GENOMIC DNA]</scope>
    <source>
        <strain evidence="13">ResAG-96</strain>
    </source>
</reference>
<evidence type="ECO:0000256" key="5">
    <source>
        <dbReference type="ARBA" id="ARBA00022723"/>
    </source>
</evidence>
<feature type="binding site" evidence="8">
    <location>
        <position position="185"/>
    </location>
    <ligand>
        <name>[4Fe-4S] cluster</name>
        <dbReference type="ChEBI" id="CHEBI:49883"/>
        <label>2</label>
        <note>4Fe-4S-S-AdoMet</note>
    </ligand>
</feature>
<evidence type="ECO:0000313" key="12">
    <source>
        <dbReference type="EMBL" id="PNV68146.1"/>
    </source>
</evidence>
<dbReference type="Pfam" id="PF18693">
    <property type="entry name" value="TRAM_2"/>
    <property type="match status" value="1"/>
</dbReference>
<dbReference type="InterPro" id="IPR020612">
    <property type="entry name" value="Methylthiotransferase_CS"/>
</dbReference>
<keyword evidence="13" id="KW-1185">Reference proteome</keyword>
<gene>
    <name evidence="8 12" type="primary">rimO</name>
    <name evidence="12" type="ORF">C2L71_04800</name>
</gene>
<feature type="binding site" evidence="8">
    <location>
        <position position="189"/>
    </location>
    <ligand>
        <name>[4Fe-4S] cluster</name>
        <dbReference type="ChEBI" id="CHEBI:49883"/>
        <label>2</label>
        <note>4Fe-4S-S-AdoMet</note>
    </ligand>
</feature>
<feature type="binding site" evidence="8">
    <location>
        <position position="57"/>
    </location>
    <ligand>
        <name>[4Fe-4S] cluster</name>
        <dbReference type="ChEBI" id="CHEBI:49883"/>
        <label>1</label>
    </ligand>
</feature>
<keyword evidence="12" id="KW-0687">Ribonucleoprotein</keyword>
<evidence type="ECO:0000256" key="7">
    <source>
        <dbReference type="ARBA" id="ARBA00023014"/>
    </source>
</evidence>
<feature type="domain" description="MTTase N-terminal" evidence="10">
    <location>
        <begin position="12"/>
        <end position="128"/>
    </location>
</feature>
<comment type="caution">
    <text evidence="12">The sequence shown here is derived from an EMBL/GenBank/DDBJ whole genome shotgun (WGS) entry which is preliminary data.</text>
</comment>
<dbReference type="SUPFAM" id="SSF102114">
    <property type="entry name" value="Radical SAM enzymes"/>
    <property type="match status" value="1"/>
</dbReference>
<feature type="domain" description="TRAM" evidence="9">
    <location>
        <begin position="404"/>
        <end position="465"/>
    </location>
</feature>
<comment type="similarity">
    <text evidence="8">Belongs to the methylthiotransferase family. RimO subfamily.</text>
</comment>
<sequence>MIPSPDATPESPRVAFVTLGCAKNEVDTEHMRTQLISAGFMIEDDPACADAVVVNTCSFIQSATEESLEAIFDVAGLANIAAGAPLIVAGCMPARYGDDLADELVEAQAFVPCSREDDIALVLAKALGRQLEHRALSCSPRSVTPSSESAPVIPDGAFPDAQTDDFSWAAHRRAPFAYVKISDGCDRFCSYCTIPFIRGRYHSFPFAHVRAEVAAHAAAGTREIVLIAQDTGRWGEDFDDASSLAELVSALAEEFPDVWFRVLYLQPEGVTDDYLEAVASHANVCPYFDIPLQHVDAGILRAMNRTGSREEFRSLVEHVLSRVPDATLRTTLIAGFPGETDEQFEELCAFVEEGLFDYVGVFPFSREEGTRAFDLPGQVDEDEKADRAQRLRDLADTVCCPRIAARVGREMDVLVEGVEEDGQLFGRAMCQAPEVDGVTYLAAGEAGDIRRVVITDTLLYEMEGE</sequence>
<dbReference type="InterPro" id="IPR013848">
    <property type="entry name" value="Methylthiotransferase_N"/>
</dbReference>
<dbReference type="HAMAP" id="MF_01865">
    <property type="entry name" value="MTTase_RimO"/>
    <property type="match status" value="1"/>
</dbReference>
<dbReference type="PROSITE" id="PS51449">
    <property type="entry name" value="MTTASE_N"/>
    <property type="match status" value="1"/>
</dbReference>
<dbReference type="GO" id="GO:0005829">
    <property type="term" value="C:cytosol"/>
    <property type="evidence" value="ECO:0007669"/>
    <property type="project" value="TreeGrafter"/>
</dbReference>
<dbReference type="EMBL" id="PPEK01000003">
    <property type="protein sequence ID" value="PNV68146.1"/>
    <property type="molecule type" value="Genomic_DNA"/>
</dbReference>
<feature type="domain" description="Radical SAM core" evidence="11">
    <location>
        <begin position="171"/>
        <end position="402"/>
    </location>
</feature>
<dbReference type="PANTHER" id="PTHR43837">
    <property type="entry name" value="RIBOSOMAL PROTEIN S12 METHYLTHIOTRANSFERASE RIMO"/>
    <property type="match status" value="1"/>
</dbReference>
<dbReference type="InterPro" id="IPR023404">
    <property type="entry name" value="rSAM_horseshoe"/>
</dbReference>
<dbReference type="Gene3D" id="2.40.50.140">
    <property type="entry name" value="Nucleic acid-binding proteins"/>
    <property type="match status" value="1"/>
</dbReference>
<evidence type="ECO:0000256" key="3">
    <source>
        <dbReference type="ARBA" id="ARBA00022679"/>
    </source>
</evidence>
<evidence type="ECO:0000259" key="11">
    <source>
        <dbReference type="PROSITE" id="PS51918"/>
    </source>
</evidence>
<dbReference type="InterPro" id="IPR038135">
    <property type="entry name" value="Methylthiotransferase_N_sf"/>
</dbReference>
<keyword evidence="3 8" id="KW-0808">Transferase</keyword>
<feature type="binding site" evidence="8">
    <location>
        <position position="192"/>
    </location>
    <ligand>
        <name>[4Fe-4S] cluster</name>
        <dbReference type="ChEBI" id="CHEBI:49883"/>
        <label>2</label>
        <note>4Fe-4S-S-AdoMet</note>
    </ligand>
</feature>
<dbReference type="SFLD" id="SFLDG01082">
    <property type="entry name" value="B12-binding_domain_containing"/>
    <property type="match status" value="1"/>
</dbReference>
<comment type="catalytic activity">
    <reaction evidence="8">
        <text>L-aspartate(89)-[ribosomal protein uS12]-hydrogen + (sulfur carrier)-SH + AH2 + 2 S-adenosyl-L-methionine = 3-methylsulfanyl-L-aspartate(89)-[ribosomal protein uS12]-hydrogen + (sulfur carrier)-H + 5'-deoxyadenosine + L-methionine + A + S-adenosyl-L-homocysteine + 2 H(+)</text>
        <dbReference type="Rhea" id="RHEA:37087"/>
        <dbReference type="Rhea" id="RHEA-COMP:10460"/>
        <dbReference type="Rhea" id="RHEA-COMP:10461"/>
        <dbReference type="Rhea" id="RHEA-COMP:14737"/>
        <dbReference type="Rhea" id="RHEA-COMP:14739"/>
        <dbReference type="ChEBI" id="CHEBI:13193"/>
        <dbReference type="ChEBI" id="CHEBI:15378"/>
        <dbReference type="ChEBI" id="CHEBI:17319"/>
        <dbReference type="ChEBI" id="CHEBI:17499"/>
        <dbReference type="ChEBI" id="CHEBI:29917"/>
        <dbReference type="ChEBI" id="CHEBI:29961"/>
        <dbReference type="ChEBI" id="CHEBI:57844"/>
        <dbReference type="ChEBI" id="CHEBI:57856"/>
        <dbReference type="ChEBI" id="CHEBI:59789"/>
        <dbReference type="ChEBI" id="CHEBI:64428"/>
        <dbReference type="ChEBI" id="CHEBI:73599"/>
        <dbReference type="EC" id="2.8.4.4"/>
    </reaction>
</comment>
<keyword evidence="12" id="KW-0689">Ribosomal protein</keyword>
<protein>
    <recommendedName>
        <fullName evidence="8">Ribosomal protein uS12 methylthiotransferase RimO</fullName>
        <shortName evidence="8">uS12 MTTase</shortName>
        <shortName evidence="8">uS12 methylthiotransferase</shortName>
        <ecNumber evidence="8">2.8.4.4</ecNumber>
    </recommendedName>
    <alternativeName>
        <fullName evidence="8">Ribosomal protein uS12 (aspartate-C(3))-methylthiotransferase</fullName>
    </alternativeName>
    <alternativeName>
        <fullName evidence="8">Ribosome maturation factor RimO</fullName>
    </alternativeName>
</protein>
<dbReference type="GO" id="GO:0051539">
    <property type="term" value="F:4 iron, 4 sulfur cluster binding"/>
    <property type="evidence" value="ECO:0007669"/>
    <property type="project" value="UniProtKB-UniRule"/>
</dbReference>
<dbReference type="RefSeq" id="WP_103264625.1">
    <property type="nucleotide sequence ID" value="NZ_CABMLE010000003.1"/>
</dbReference>
<dbReference type="InterPro" id="IPR007197">
    <property type="entry name" value="rSAM"/>
</dbReference>
<keyword evidence="4 8" id="KW-0949">S-adenosyl-L-methionine</keyword>
<dbReference type="GO" id="GO:0035600">
    <property type="term" value="P:tRNA methylthiolation"/>
    <property type="evidence" value="ECO:0007669"/>
    <property type="project" value="UniProtKB-ARBA"/>
</dbReference>
<evidence type="ECO:0000259" key="9">
    <source>
        <dbReference type="PROSITE" id="PS50926"/>
    </source>
</evidence>
<name>A0A2K2UCU0_9ACTN</name>
<comment type="function">
    <text evidence="8">Catalyzes the methylthiolation of an aspartic acid residue of ribosomal protein uS12.</text>
</comment>
<dbReference type="SFLD" id="SFLDG01061">
    <property type="entry name" value="methylthiotransferase"/>
    <property type="match status" value="1"/>
</dbReference>
<dbReference type="SMART" id="SM00729">
    <property type="entry name" value="Elp3"/>
    <property type="match status" value="1"/>
</dbReference>
<dbReference type="NCBIfam" id="TIGR00089">
    <property type="entry name" value="MiaB/RimO family radical SAM methylthiotransferase"/>
    <property type="match status" value="1"/>
</dbReference>
<dbReference type="InterPro" id="IPR005839">
    <property type="entry name" value="Methylthiotransferase"/>
</dbReference>
<evidence type="ECO:0000256" key="1">
    <source>
        <dbReference type="ARBA" id="ARBA00022485"/>
    </source>
</evidence>
<dbReference type="Gene3D" id="3.40.50.12160">
    <property type="entry name" value="Methylthiotransferase, N-terminal domain"/>
    <property type="match status" value="1"/>
</dbReference>
<accession>A0A2K2UCU0</accession>